<organism evidence="1">
    <name type="scientific">hydrothermal vent metagenome</name>
    <dbReference type="NCBI Taxonomy" id="652676"/>
    <lineage>
        <taxon>unclassified sequences</taxon>
        <taxon>metagenomes</taxon>
        <taxon>ecological metagenomes</taxon>
    </lineage>
</organism>
<dbReference type="InterPro" id="IPR011250">
    <property type="entry name" value="OMP/PagP_B-barrel"/>
</dbReference>
<name>A0A1W1EJL8_9ZZZZ</name>
<evidence type="ECO:0000313" key="1">
    <source>
        <dbReference type="EMBL" id="SHO81053.1"/>
    </source>
</evidence>
<sequence>MRPLFLLLCLNIMAMASMNSAKKLYEDKNYLGAIEELKKSTSEYSNPKLHLIWAKSAEAIGSNLEAMSAYERVLILSPSNIKAKKALAKIYIKLKKIKLAKSIINELKEEDLDFKEIKIINEKEDTSTDSFKGSTSFAIGYDNNINISADKNLLDRYYSTTIHPNEISSTFYRATVDIKYLNEVTSNWYLKASLNGYYNINAKTNKYNIFLSTTKFGVGYYKEGSYNIYMPISYSTLHYLNSDLLKFYSISPQIDIFLSKDLIFSLNSKFERKSFLNTLDKNRDEKSFALGATLYYKFNKNYLFLDTEYQKFISMRNLSAKFIDKKSLSLVAGVNYRFRDDIIGKFSYKVIFGDYEDRVFNSLNTPISEIRDDTFYQINLKISKRIGNKLEFFVEDEYTKNISNYTPAKYDKNIFMVGIDFKF</sequence>
<accession>A0A1W1EJL8</accession>
<dbReference type="SUPFAM" id="SSF56925">
    <property type="entry name" value="OMPA-like"/>
    <property type="match status" value="1"/>
</dbReference>
<reference evidence="1" key="1">
    <citation type="submission" date="2016-10" db="EMBL/GenBank/DDBJ databases">
        <authorList>
            <person name="de Groot N.N."/>
        </authorList>
    </citation>
    <scope>NUCLEOTIDE SEQUENCE</scope>
</reference>
<dbReference type="SUPFAM" id="SSF48452">
    <property type="entry name" value="TPR-like"/>
    <property type="match status" value="1"/>
</dbReference>
<gene>
    <name evidence="1" type="ORF">MNB_SV-15-210</name>
</gene>
<dbReference type="InterPro" id="IPR011990">
    <property type="entry name" value="TPR-like_helical_dom_sf"/>
</dbReference>
<proteinExistence type="predicted"/>
<dbReference type="Pfam" id="PF14559">
    <property type="entry name" value="TPR_19"/>
    <property type="match status" value="1"/>
</dbReference>
<dbReference type="Gene3D" id="1.25.40.10">
    <property type="entry name" value="Tetratricopeptide repeat domain"/>
    <property type="match status" value="1"/>
</dbReference>
<protein>
    <submittedName>
        <fullName evidence="1">FOG: TPR repeat</fullName>
    </submittedName>
</protein>
<dbReference type="AlphaFoldDB" id="A0A1W1EJL8"/>
<dbReference type="EMBL" id="FRYL01000025">
    <property type="protein sequence ID" value="SHO81053.1"/>
    <property type="molecule type" value="Genomic_DNA"/>
</dbReference>